<accession>A0A5N7AK67</accession>
<organism evidence="2 3">
    <name type="scientific">Aspergillus caelatus</name>
    <dbReference type="NCBI Taxonomy" id="61420"/>
    <lineage>
        <taxon>Eukaryota</taxon>
        <taxon>Fungi</taxon>
        <taxon>Dikarya</taxon>
        <taxon>Ascomycota</taxon>
        <taxon>Pezizomycotina</taxon>
        <taxon>Eurotiomycetes</taxon>
        <taxon>Eurotiomycetidae</taxon>
        <taxon>Eurotiales</taxon>
        <taxon>Aspergillaceae</taxon>
        <taxon>Aspergillus</taxon>
        <taxon>Aspergillus subgen. Circumdati</taxon>
    </lineage>
</organism>
<feature type="transmembrane region" description="Helical" evidence="1">
    <location>
        <begin position="12"/>
        <end position="29"/>
    </location>
</feature>
<keyword evidence="3" id="KW-1185">Reference proteome</keyword>
<proteinExistence type="predicted"/>
<gene>
    <name evidence="2" type="ORF">BDV27DRAFT_120560</name>
</gene>
<keyword evidence="1" id="KW-1133">Transmembrane helix</keyword>
<dbReference type="GeneID" id="43649579"/>
<keyword evidence="1" id="KW-0472">Membrane</keyword>
<evidence type="ECO:0000313" key="3">
    <source>
        <dbReference type="Proteomes" id="UP000326268"/>
    </source>
</evidence>
<keyword evidence="1" id="KW-0812">Transmembrane</keyword>
<dbReference type="AlphaFoldDB" id="A0A5N7AK67"/>
<sequence length="61" mass="6996">MRHSMNQILGQVSFAFQVFSLFTFFFYFPPTLLRTLSVLRCSNCGLSTEARSRCALAAQQR</sequence>
<dbReference type="RefSeq" id="XP_031932677.1">
    <property type="nucleotide sequence ID" value="XM_032065133.1"/>
</dbReference>
<name>A0A5N7AK67_9EURO</name>
<evidence type="ECO:0000256" key="1">
    <source>
        <dbReference type="SAM" id="Phobius"/>
    </source>
</evidence>
<evidence type="ECO:0000313" key="2">
    <source>
        <dbReference type="EMBL" id="KAE8369596.1"/>
    </source>
</evidence>
<dbReference type="EMBL" id="ML737572">
    <property type="protein sequence ID" value="KAE8369596.1"/>
    <property type="molecule type" value="Genomic_DNA"/>
</dbReference>
<protein>
    <submittedName>
        <fullName evidence="2">Uncharacterized protein</fullName>
    </submittedName>
</protein>
<dbReference type="Proteomes" id="UP000326268">
    <property type="component" value="Unassembled WGS sequence"/>
</dbReference>
<reference evidence="2 3" key="1">
    <citation type="submission" date="2019-04" db="EMBL/GenBank/DDBJ databases">
        <title>Friends and foes A comparative genomics studyof 23 Aspergillus species from section Flavi.</title>
        <authorList>
            <consortium name="DOE Joint Genome Institute"/>
            <person name="Kjaerbolling I."/>
            <person name="Vesth T."/>
            <person name="Frisvad J.C."/>
            <person name="Nybo J.L."/>
            <person name="Theobald S."/>
            <person name="Kildgaard S."/>
            <person name="Isbrandt T."/>
            <person name="Kuo A."/>
            <person name="Sato A."/>
            <person name="Lyhne E.K."/>
            <person name="Kogle M.E."/>
            <person name="Wiebenga A."/>
            <person name="Kun R.S."/>
            <person name="Lubbers R.J."/>
            <person name="Makela M.R."/>
            <person name="Barry K."/>
            <person name="Chovatia M."/>
            <person name="Clum A."/>
            <person name="Daum C."/>
            <person name="Haridas S."/>
            <person name="He G."/>
            <person name="LaButti K."/>
            <person name="Lipzen A."/>
            <person name="Mondo S."/>
            <person name="Riley R."/>
            <person name="Salamov A."/>
            <person name="Simmons B.A."/>
            <person name="Magnuson J.K."/>
            <person name="Henrissat B."/>
            <person name="Mortensen U.H."/>
            <person name="Larsen T.O."/>
            <person name="Devries R.P."/>
            <person name="Grigoriev I.V."/>
            <person name="Machida M."/>
            <person name="Baker S.E."/>
            <person name="Andersen M.R."/>
        </authorList>
    </citation>
    <scope>NUCLEOTIDE SEQUENCE [LARGE SCALE GENOMIC DNA]</scope>
    <source>
        <strain evidence="2 3">CBS 763.97</strain>
    </source>
</reference>